<dbReference type="PANTHER" id="PTHR45831">
    <property type="entry name" value="LD24721P"/>
    <property type="match status" value="1"/>
</dbReference>
<dbReference type="Gene3D" id="1.20.5.110">
    <property type="match status" value="1"/>
</dbReference>
<dbReference type="Gene3D" id="1.25.40.10">
    <property type="entry name" value="Tetratricopeptide repeat domain"/>
    <property type="match status" value="2"/>
</dbReference>
<feature type="region of interest" description="Disordered" evidence="7">
    <location>
        <begin position="1"/>
        <end position="97"/>
    </location>
</feature>
<keyword evidence="11" id="KW-1185">Reference proteome</keyword>
<feature type="coiled-coil region" evidence="6">
    <location>
        <begin position="870"/>
        <end position="897"/>
    </location>
</feature>
<keyword evidence="2 5" id="KW-0802">TPR repeat</keyword>
<dbReference type="GO" id="GO:0072380">
    <property type="term" value="C:TRC complex"/>
    <property type="evidence" value="ECO:0000318"/>
    <property type="project" value="GO_Central"/>
</dbReference>
<evidence type="ECO:0000313" key="11">
    <source>
        <dbReference type="Proteomes" id="UP000001449"/>
    </source>
</evidence>
<dbReference type="PROSITE" id="PS50005">
    <property type="entry name" value="TPR"/>
    <property type="match status" value="2"/>
</dbReference>
<sequence length="1819" mass="198439">MRPIYNVQSVGSGHRSGAYKNQNGAHSGAVNGEGSGGAGHHHHHSRKPVDPEEHYNDTQNNNDDNDQYYQRQPRRRQQQQQQPQNSQQHPAYQDSHQDEHHVMYAPEGMKQDEEAELNHNYDEQEKLHHEELGYPLGEGQRDVTEGGGDEDEEDSDAMGGDDALDLAELEQLQEEAERMKGLGNKHMAAQEYTRAYNAYSAALQLSPVGPSSHVFLSNRAASLLSLKRYSAAAVDARRAVALAPTFGKAHARLGQALYFLKQYKGAVEAYEDALAYEEDGGSNSAVTKAYLQKAQDKLARQEEKERRRAGGHVDDGVTLGEESVNPTVAYSVATDKDRVGLATGMHTGSDRFNAVAKAVPDSKGRGQASLQDTSIEEGKDEDNDAKSPMNTRLKSFQQPNARASPTHMTVETGPMGGPAQMRPQDIVNAASPPIKLPTPSNGDNRVAIGADEPDPDFDEALRLQQRATQYLSHKQYRLAVDEFSAALFLVPDDPILTPQLHVGRAHALNGQERFDSAKNDALMALKHILREGEEDASAAEAYSVLGKSLYYSKDYQGAVEALEECDRVWKANGGKLSVFDEAYLEQCHEALDAGLGVDYSDAVSVGGGVSVMSTGVRSFVSHIKEGTPLTNIPKLKPPRFVSREEALQITPNLPPMPKAWPMQSPTSPSSVATGPERTVVFLSDAMGIKLNRGNDGLVRVISVADLPPGSPILRKGNIDVGDLVRESGGVDLRRPITATMWGDTVALIKMAPRPLTLVVAKELTTELLSNGKHMSPRKFEYPSAESGERSVATLMSTIEAGERSNDWEGSMLRSLGIEPPSPSSGEEAVISSIEDETDRSSEEMPNESVECEDVCECIDEVVASQDTDQASQYDVKIEDASNEIESIETETIHTEEQKNGRVATSIAGEEGAGDYVSEEKTVVTLAEEIAPSEGLPASAMEPSRDKEEVRFKQEGDVDDTSDQSDAPSARAKPSLDREVLFDDSIVNVAFDNGSDEAKKRVQGYTNQLWNSSVRELRFSGSVMRHISQEGRFFWQSSSEGYEKRMLAIYSCPDLILVLREPRSLDEVLRLLPLNAQDSSADEMKALVSSFYVAESVIDPKTCKLRLSQLTTKTAIPHRDLIQSGVNHASVPKGNDLRKQSCFELVSPLDTVSLSAVVSSPGDAPLEDDDYSSVNALTETTRFEDAITNELCIAYTSTHDGDEDTDETWKHQILLGTLHSFVLSGNDKNLKNGLDSALQLQKSKYSSLESDEEFNEKLGSAIVDNRDDNWLTPLHHACGRRSTSSVSLLVNAGANVLISTIEGKTPLHISAELLDDKSLSVVLSANYPTRPDPNALDYQGRTPMYLACVDGKESDGKTNAIALGRCLSALDVWGGQLTPTRNNLDSKKLLHPVHVVAAQWRHEDLAVILSHCNCHYPLTDANGEDVGAISLSALFDYPIHAALMSLRREIVFAFDKNETTHAFVSGSLESPLVNGFEVNERFEGIVGEGDDIKCLSDVFGFTPIQLLAAAAKELKAIDLQKKKAGDDDIDTLRKLRNMYAVIQATAEVLLRNGARVNISSPPSTRLDRESPPGCYSLNDASGALSSKSMPPVDREGLKIEGNDEVLTLFGGLDKIKASQKVYSSAPKVNVVGSLRILKNISSVVDSDSPGGSDANSCALCWSEFGVISNRKQFCQVSYRYVCNDCSTKRLVDDGKDYRVSDGQFNAGRFEETKAIAIASATNIHSKQTGASQKKGRSRVAHARETLGLTWLRGESSEKTEPNTNEKVSGAISSISHTRNAVLERGDKLQGLADKSEALNQASLDFANMAKELNRQQNSFW</sequence>
<dbReference type="PROSITE" id="PS50297">
    <property type="entry name" value="ANK_REP_REGION"/>
    <property type="match status" value="1"/>
</dbReference>
<dbReference type="SUPFAM" id="SSF58038">
    <property type="entry name" value="SNARE fusion complex"/>
    <property type="match status" value="1"/>
</dbReference>
<keyword evidence="1" id="KW-0677">Repeat</keyword>
<proteinExistence type="predicted"/>
<dbReference type="PROSITE" id="PS50106">
    <property type="entry name" value="PDZ"/>
    <property type="match status" value="1"/>
</dbReference>
<evidence type="ECO:0000256" key="1">
    <source>
        <dbReference type="ARBA" id="ARBA00022737"/>
    </source>
</evidence>
<feature type="region of interest" description="Disordered" evidence="7">
    <location>
        <begin position="358"/>
        <end position="391"/>
    </location>
</feature>
<feature type="compositionally biased region" description="Low complexity" evidence="7">
    <location>
        <begin position="57"/>
        <end position="71"/>
    </location>
</feature>
<dbReference type="STRING" id="35128.B5YMS5"/>
<dbReference type="SMART" id="SM00028">
    <property type="entry name" value="TPR"/>
    <property type="match status" value="6"/>
</dbReference>
<dbReference type="InterPro" id="IPR011990">
    <property type="entry name" value="TPR-like_helical_dom_sf"/>
</dbReference>
<feature type="domain" description="V-SNARE coiled-coil homology" evidence="9">
    <location>
        <begin position="1758"/>
        <end position="1819"/>
    </location>
</feature>
<evidence type="ECO:0000256" key="2">
    <source>
        <dbReference type="ARBA" id="ARBA00022803"/>
    </source>
</evidence>
<dbReference type="InterPro" id="IPR002110">
    <property type="entry name" value="Ankyrin_rpt"/>
</dbReference>
<feature type="repeat" description="ANK" evidence="3">
    <location>
        <begin position="1268"/>
        <end position="1300"/>
    </location>
</feature>
<dbReference type="eggNOG" id="KOG0553">
    <property type="taxonomic scope" value="Eukaryota"/>
</dbReference>
<feature type="region of interest" description="Disordered" evidence="7">
    <location>
        <begin position="653"/>
        <end position="673"/>
    </location>
</feature>
<evidence type="ECO:0000256" key="5">
    <source>
        <dbReference type="PROSITE-ProRule" id="PRU00339"/>
    </source>
</evidence>
<name>B5YMS5_THAPS</name>
<protein>
    <submittedName>
        <fullName evidence="10">Uncharacterized protein</fullName>
    </submittedName>
</protein>
<reference evidence="10 11" key="2">
    <citation type="journal article" date="2008" name="Nature">
        <title>The Phaeodactylum genome reveals the evolutionary history of diatom genomes.</title>
        <authorList>
            <person name="Bowler C."/>
            <person name="Allen A.E."/>
            <person name="Badger J.H."/>
            <person name="Grimwood J."/>
            <person name="Jabbari K."/>
            <person name="Kuo A."/>
            <person name="Maheswari U."/>
            <person name="Martens C."/>
            <person name="Maumus F."/>
            <person name="Otillar R.P."/>
            <person name="Rayko E."/>
            <person name="Salamov A."/>
            <person name="Vandepoele K."/>
            <person name="Beszteri B."/>
            <person name="Gruber A."/>
            <person name="Heijde M."/>
            <person name="Katinka M."/>
            <person name="Mock T."/>
            <person name="Valentin K."/>
            <person name="Verret F."/>
            <person name="Berges J.A."/>
            <person name="Brownlee C."/>
            <person name="Cadoret J.P."/>
            <person name="Chiovitti A."/>
            <person name="Choi C.J."/>
            <person name="Coesel S."/>
            <person name="De Martino A."/>
            <person name="Detter J.C."/>
            <person name="Durkin C."/>
            <person name="Falciatore A."/>
            <person name="Fournet J."/>
            <person name="Haruta M."/>
            <person name="Huysman M.J."/>
            <person name="Jenkins B.D."/>
            <person name="Jiroutova K."/>
            <person name="Jorgensen R.E."/>
            <person name="Joubert Y."/>
            <person name="Kaplan A."/>
            <person name="Kroger N."/>
            <person name="Kroth P.G."/>
            <person name="La Roche J."/>
            <person name="Lindquist E."/>
            <person name="Lommer M."/>
            <person name="Martin-Jezequel V."/>
            <person name="Lopez P.J."/>
            <person name="Lucas S."/>
            <person name="Mangogna M."/>
            <person name="McGinnis K."/>
            <person name="Medlin L.K."/>
            <person name="Montsant A."/>
            <person name="Oudot-Le Secq M.P."/>
            <person name="Napoli C."/>
            <person name="Obornik M."/>
            <person name="Parker M.S."/>
            <person name="Petit J.L."/>
            <person name="Porcel B.M."/>
            <person name="Poulsen N."/>
            <person name="Robison M."/>
            <person name="Rychlewski L."/>
            <person name="Rynearson T.A."/>
            <person name="Schmutz J."/>
            <person name="Shapiro H."/>
            <person name="Siaut M."/>
            <person name="Stanley M."/>
            <person name="Sussman M.R."/>
            <person name="Taylor A.R."/>
            <person name="Vardi A."/>
            <person name="von Dassow P."/>
            <person name="Vyverman W."/>
            <person name="Willis A."/>
            <person name="Wyrwicz L.S."/>
            <person name="Rokhsar D.S."/>
            <person name="Weissenbach J."/>
            <person name="Armbrust E.V."/>
            <person name="Green B.R."/>
            <person name="Van de Peer Y."/>
            <person name="Grigoriev I.V."/>
        </authorList>
    </citation>
    <scope>NUCLEOTIDE SEQUENCE [LARGE SCALE GENOMIC DNA]</scope>
    <source>
        <strain evidence="10 11">CCMP1335</strain>
    </source>
</reference>
<feature type="compositionally biased region" description="Basic and acidic residues" evidence="7">
    <location>
        <begin position="942"/>
        <end position="955"/>
    </location>
</feature>
<organism evidence="10 11">
    <name type="scientific">Thalassiosira pseudonana</name>
    <name type="common">Marine diatom</name>
    <name type="synonym">Cyclotella nana</name>
    <dbReference type="NCBI Taxonomy" id="35128"/>
    <lineage>
        <taxon>Eukaryota</taxon>
        <taxon>Sar</taxon>
        <taxon>Stramenopiles</taxon>
        <taxon>Ochrophyta</taxon>
        <taxon>Bacillariophyta</taxon>
        <taxon>Coscinodiscophyceae</taxon>
        <taxon>Thalassiosirophycidae</taxon>
        <taxon>Thalassiosirales</taxon>
        <taxon>Thalassiosiraceae</taxon>
        <taxon>Thalassiosira</taxon>
    </lineage>
</organism>
<evidence type="ECO:0000259" key="9">
    <source>
        <dbReference type="PROSITE" id="PS50892"/>
    </source>
</evidence>
<feature type="compositionally biased region" description="Polar residues" evidence="7">
    <location>
        <begin position="663"/>
        <end position="672"/>
    </location>
</feature>
<feature type="region of interest" description="Disordered" evidence="7">
    <location>
        <begin position="297"/>
        <end position="320"/>
    </location>
</feature>
<dbReference type="SUPFAM" id="SSF57903">
    <property type="entry name" value="FYVE/PHD zinc finger"/>
    <property type="match status" value="1"/>
</dbReference>
<dbReference type="InterPro" id="IPR013083">
    <property type="entry name" value="Znf_RING/FYVE/PHD"/>
</dbReference>
<feature type="compositionally biased region" description="Basic and acidic residues" evidence="7">
    <location>
        <begin position="297"/>
        <end position="315"/>
    </location>
</feature>
<dbReference type="GeneID" id="7449207"/>
<feature type="repeat" description="TPR" evidence="5">
    <location>
        <begin position="247"/>
        <end position="280"/>
    </location>
</feature>
<dbReference type="EMBL" id="CP001160">
    <property type="protein sequence ID" value="ACI64859.1"/>
    <property type="molecule type" value="Genomic_DNA"/>
</dbReference>
<dbReference type="PANTHER" id="PTHR45831:SF4">
    <property type="match status" value="1"/>
</dbReference>
<feature type="repeat" description="TPR" evidence="5">
    <location>
        <begin position="176"/>
        <end position="209"/>
    </location>
</feature>
<dbReference type="GO" id="GO:0006620">
    <property type="term" value="P:post-translational protein targeting to endoplasmic reticulum membrane"/>
    <property type="evidence" value="ECO:0000318"/>
    <property type="project" value="GO_Central"/>
</dbReference>
<dbReference type="HOGENOM" id="CLU_237666_0_0_1"/>
<dbReference type="Pfam" id="PF00023">
    <property type="entry name" value="Ank"/>
    <property type="match status" value="1"/>
</dbReference>
<feature type="domain" description="PDZ" evidence="8">
    <location>
        <begin position="686"/>
        <end position="763"/>
    </location>
</feature>
<dbReference type="CDD" id="cd15873">
    <property type="entry name" value="R-SNARE_STXBP5_6"/>
    <property type="match status" value="1"/>
</dbReference>
<dbReference type="InterPro" id="IPR001478">
    <property type="entry name" value="PDZ"/>
</dbReference>
<dbReference type="GO" id="GO:0060090">
    <property type="term" value="F:molecular adaptor activity"/>
    <property type="evidence" value="ECO:0000318"/>
    <property type="project" value="GO_Central"/>
</dbReference>
<feature type="compositionally biased region" description="Basic and acidic residues" evidence="7">
    <location>
        <begin position="47"/>
        <end position="56"/>
    </location>
</feature>
<dbReference type="InterPro" id="IPR042855">
    <property type="entry name" value="V_SNARE_CC"/>
</dbReference>
<reference evidence="10 11" key="1">
    <citation type="journal article" date="2004" name="Science">
        <title>The genome of the diatom Thalassiosira pseudonana: ecology, evolution, and metabolism.</title>
        <authorList>
            <person name="Armbrust E.V."/>
            <person name="Berges J.A."/>
            <person name="Bowler C."/>
            <person name="Green B.R."/>
            <person name="Martinez D."/>
            <person name="Putnam N.H."/>
            <person name="Zhou S."/>
            <person name="Allen A.E."/>
            <person name="Apt K.E."/>
            <person name="Bechner M."/>
            <person name="Brzezinski M.A."/>
            <person name="Chaal B.K."/>
            <person name="Chiovitti A."/>
            <person name="Davis A.K."/>
            <person name="Demarest M.S."/>
            <person name="Detter J.C."/>
            <person name="Glavina T."/>
            <person name="Goodstein D."/>
            <person name="Hadi M.Z."/>
            <person name="Hellsten U."/>
            <person name="Hildebrand M."/>
            <person name="Jenkins B.D."/>
            <person name="Jurka J."/>
            <person name="Kapitonov V.V."/>
            <person name="Kroger N."/>
            <person name="Lau W.W."/>
            <person name="Lane T.W."/>
            <person name="Larimer F.W."/>
            <person name="Lippmeier J.C."/>
            <person name="Lucas S."/>
            <person name="Medina M."/>
            <person name="Montsant A."/>
            <person name="Obornik M."/>
            <person name="Parker M.S."/>
            <person name="Palenik B."/>
            <person name="Pazour G.J."/>
            <person name="Richardson P.M."/>
            <person name="Rynearson T.A."/>
            <person name="Saito M.A."/>
            <person name="Schwartz D.C."/>
            <person name="Thamatrakoln K."/>
            <person name="Valentin K."/>
            <person name="Vardi A."/>
            <person name="Wilkerson F.P."/>
            <person name="Rokhsar D.S."/>
        </authorList>
    </citation>
    <scope>NUCLEOTIDE SEQUENCE [LARGE SCALE GENOMIC DNA]</scope>
    <source>
        <strain evidence="10 11">CCMP1335</strain>
    </source>
</reference>
<keyword evidence="4 6" id="KW-0175">Coiled coil</keyword>
<dbReference type="SMART" id="SM00248">
    <property type="entry name" value="ANK"/>
    <property type="match status" value="2"/>
</dbReference>
<dbReference type="InterPro" id="IPR019734">
    <property type="entry name" value="TPR_rpt"/>
</dbReference>
<evidence type="ECO:0000259" key="8">
    <source>
        <dbReference type="PROSITE" id="PS50106"/>
    </source>
</evidence>
<dbReference type="PaxDb" id="35128-Thaps6893"/>
<feature type="region of interest" description="Disordered" evidence="7">
    <location>
        <begin position="817"/>
        <end position="848"/>
    </location>
</feature>
<feature type="compositionally biased region" description="Low complexity" evidence="7">
    <location>
        <begin position="78"/>
        <end position="93"/>
    </location>
</feature>
<feature type="compositionally biased region" description="Acidic residues" evidence="7">
    <location>
        <begin position="147"/>
        <end position="156"/>
    </location>
</feature>
<evidence type="ECO:0000313" key="10">
    <source>
        <dbReference type="EMBL" id="ACI64859.1"/>
    </source>
</evidence>
<dbReference type="Gene3D" id="1.25.40.20">
    <property type="entry name" value="Ankyrin repeat-containing domain"/>
    <property type="match status" value="1"/>
</dbReference>
<dbReference type="Proteomes" id="UP000001449">
    <property type="component" value="Chromosome 7"/>
</dbReference>
<evidence type="ECO:0000256" key="3">
    <source>
        <dbReference type="PROSITE-ProRule" id="PRU00023"/>
    </source>
</evidence>
<accession>B5YMS5</accession>
<keyword evidence="3" id="KW-0040">ANK repeat</keyword>
<dbReference type="SUPFAM" id="SSF50156">
    <property type="entry name" value="PDZ domain-like"/>
    <property type="match status" value="1"/>
</dbReference>
<dbReference type="Gene3D" id="3.30.40.10">
    <property type="entry name" value="Zinc/RING finger domain, C3HC4 (zinc finger)"/>
    <property type="match status" value="1"/>
</dbReference>
<evidence type="ECO:0000256" key="4">
    <source>
        <dbReference type="PROSITE-ProRule" id="PRU00290"/>
    </source>
</evidence>
<dbReference type="SUPFAM" id="SSF48452">
    <property type="entry name" value="TPR-like"/>
    <property type="match status" value="2"/>
</dbReference>
<feature type="compositionally biased region" description="Polar residues" evidence="7">
    <location>
        <begin position="1"/>
        <end position="11"/>
    </location>
</feature>
<dbReference type="KEGG" id="tps:THAPS_6893"/>
<dbReference type="RefSeq" id="XP_002296142.1">
    <property type="nucleotide sequence ID" value="XM_002296106.1"/>
</dbReference>
<dbReference type="SUPFAM" id="SSF48403">
    <property type="entry name" value="Ankyrin repeat"/>
    <property type="match status" value="1"/>
</dbReference>
<dbReference type="GO" id="GO:0016020">
    <property type="term" value="C:membrane"/>
    <property type="evidence" value="ECO:0000318"/>
    <property type="project" value="GO_Central"/>
</dbReference>
<feature type="region of interest" description="Disordered" evidence="7">
    <location>
        <begin position="132"/>
        <end position="158"/>
    </location>
</feature>
<evidence type="ECO:0000256" key="7">
    <source>
        <dbReference type="SAM" id="MobiDB-lite"/>
    </source>
</evidence>
<gene>
    <name evidence="10" type="ORF">THAPS_6893</name>
</gene>
<feature type="region of interest" description="Disordered" evidence="7">
    <location>
        <begin position="929"/>
        <end position="974"/>
    </location>
</feature>
<dbReference type="PROSITE" id="PS50088">
    <property type="entry name" value="ANK_REPEAT"/>
    <property type="match status" value="1"/>
</dbReference>
<feature type="compositionally biased region" description="Acidic residues" evidence="7">
    <location>
        <begin position="374"/>
        <end position="383"/>
    </location>
</feature>
<dbReference type="InterPro" id="IPR011011">
    <property type="entry name" value="Znf_FYVE_PHD"/>
</dbReference>
<dbReference type="InterPro" id="IPR036034">
    <property type="entry name" value="PDZ_sf"/>
</dbReference>
<dbReference type="InParanoid" id="B5YMS5"/>
<evidence type="ECO:0000256" key="6">
    <source>
        <dbReference type="SAM" id="Coils"/>
    </source>
</evidence>
<dbReference type="InterPro" id="IPR047150">
    <property type="entry name" value="SGT"/>
</dbReference>
<dbReference type="PROSITE" id="PS50892">
    <property type="entry name" value="V_SNARE"/>
    <property type="match status" value="1"/>
</dbReference>
<dbReference type="InterPro" id="IPR036770">
    <property type="entry name" value="Ankyrin_rpt-contain_sf"/>
</dbReference>